<dbReference type="InterPro" id="IPR004462">
    <property type="entry name" value="Desulfoferrodoxin_N"/>
</dbReference>
<organism evidence="2">
    <name type="scientific">Nocardia globerula</name>
    <dbReference type="NCBI Taxonomy" id="1818"/>
    <lineage>
        <taxon>Bacteria</taxon>
        <taxon>Bacillati</taxon>
        <taxon>Actinomycetota</taxon>
        <taxon>Actinomycetes</taxon>
        <taxon>Mycobacteriales</taxon>
        <taxon>Nocardiaceae</taxon>
        <taxon>Nocardia</taxon>
    </lineage>
</organism>
<evidence type="ECO:0000259" key="1">
    <source>
        <dbReference type="Pfam" id="PF06397"/>
    </source>
</evidence>
<dbReference type="InterPro" id="IPR038094">
    <property type="entry name" value="Desulfoferrodoxin_N_sf"/>
</dbReference>
<accession>A0A652YQC5</accession>
<protein>
    <submittedName>
        <fullName evidence="2">Desulfoferrodoxin</fullName>
    </submittedName>
</protein>
<name>A0A652YQC5_NOCGL</name>
<gene>
    <name evidence="2" type="ORF">FNL38_103116</name>
</gene>
<dbReference type="GO" id="GO:0005506">
    <property type="term" value="F:iron ion binding"/>
    <property type="evidence" value="ECO:0007669"/>
    <property type="project" value="InterPro"/>
</dbReference>
<dbReference type="EMBL" id="VNIQ01000003">
    <property type="protein sequence ID" value="TYQ04766.1"/>
    <property type="molecule type" value="Genomic_DNA"/>
</dbReference>
<comment type="caution">
    <text evidence="2">The sequence shown here is derived from an EMBL/GenBank/DDBJ whole genome shotgun (WGS) entry which is preliminary data.</text>
</comment>
<reference evidence="2" key="1">
    <citation type="submission" date="2019-07" db="EMBL/GenBank/DDBJ databases">
        <title>Genomic Encyclopedia of Type Strains, Phase IV (KMG-IV): sequencing the most valuable type-strain genomes for metagenomic binning, comparative biology and taxonomic classification.</title>
        <authorList>
            <person name="Goeker M."/>
        </authorList>
    </citation>
    <scope>NUCLEOTIDE SEQUENCE</scope>
    <source>
        <strain evidence="2">DSM 44596</strain>
    </source>
</reference>
<evidence type="ECO:0000313" key="2">
    <source>
        <dbReference type="EMBL" id="TYQ04766.1"/>
    </source>
</evidence>
<dbReference type="AlphaFoldDB" id="A0A652YQC5"/>
<dbReference type="Pfam" id="PF06397">
    <property type="entry name" value="Desulfoferrod_N"/>
    <property type="match status" value="1"/>
</dbReference>
<proteinExistence type="predicted"/>
<feature type="domain" description="Desulfoferrodoxin N-terminal" evidence="1">
    <location>
        <begin position="15"/>
        <end position="43"/>
    </location>
</feature>
<sequence>MSSDSEGTKAGNGNRLRCNVCGSEAIVTKAGGSALSCCAQPVEITFGA</sequence>
<dbReference type="Gene3D" id="2.20.28.100">
    <property type="entry name" value="Desulphoferrodoxin, N-terminal domain"/>
    <property type="match status" value="1"/>
</dbReference>
<dbReference type="SUPFAM" id="SSF57802">
    <property type="entry name" value="Rubredoxin-like"/>
    <property type="match status" value="1"/>
</dbReference>